<dbReference type="RefSeq" id="WP_139185685.1">
    <property type="nucleotide sequence ID" value="NZ_FMYH01000001.1"/>
</dbReference>
<dbReference type="SUPFAM" id="SSF56112">
    <property type="entry name" value="Protein kinase-like (PK-like)"/>
    <property type="match status" value="1"/>
</dbReference>
<accession>A0A1G6H488</accession>
<dbReference type="InterPro" id="IPR011009">
    <property type="entry name" value="Kinase-like_dom_sf"/>
</dbReference>
<feature type="compositionally biased region" description="Low complexity" evidence="1">
    <location>
        <begin position="291"/>
        <end position="303"/>
    </location>
</feature>
<dbReference type="AlphaFoldDB" id="A0A1G6H488"/>
<reference evidence="2 3" key="1">
    <citation type="submission" date="2016-09" db="EMBL/GenBank/DDBJ databases">
        <authorList>
            <person name="Capua I."/>
            <person name="De Benedictis P."/>
            <person name="Joannis T."/>
            <person name="Lombin L.H."/>
            <person name="Cattoli G."/>
        </authorList>
    </citation>
    <scope>NUCLEOTIDE SEQUENCE [LARGE SCALE GENOMIC DNA]</scope>
    <source>
        <strain evidence="2 3">ISLP-3</strain>
    </source>
</reference>
<feature type="region of interest" description="Disordered" evidence="1">
    <location>
        <begin position="369"/>
        <end position="425"/>
    </location>
</feature>
<name>A0A1G6H488_9MICO</name>
<protein>
    <recommendedName>
        <fullName evidence="4">Protein kinase domain-containing protein</fullName>
    </recommendedName>
</protein>
<organism evidence="2 3">
    <name type="scientific">Sanguibacter gelidistatuariae</name>
    <dbReference type="NCBI Taxonomy" id="1814289"/>
    <lineage>
        <taxon>Bacteria</taxon>
        <taxon>Bacillati</taxon>
        <taxon>Actinomycetota</taxon>
        <taxon>Actinomycetes</taxon>
        <taxon>Micrococcales</taxon>
        <taxon>Sanguibacteraceae</taxon>
        <taxon>Sanguibacter</taxon>
    </lineage>
</organism>
<feature type="region of interest" description="Disordered" evidence="1">
    <location>
        <begin position="258"/>
        <end position="316"/>
    </location>
</feature>
<evidence type="ECO:0000313" key="3">
    <source>
        <dbReference type="Proteomes" id="UP000199039"/>
    </source>
</evidence>
<evidence type="ECO:0008006" key="4">
    <source>
        <dbReference type="Google" id="ProtNLM"/>
    </source>
</evidence>
<dbReference type="EMBL" id="FMYH01000001">
    <property type="protein sequence ID" value="SDB88964.1"/>
    <property type="molecule type" value="Genomic_DNA"/>
</dbReference>
<feature type="compositionally biased region" description="Low complexity" evidence="1">
    <location>
        <begin position="471"/>
        <end position="490"/>
    </location>
</feature>
<evidence type="ECO:0000313" key="2">
    <source>
        <dbReference type="EMBL" id="SDB88964.1"/>
    </source>
</evidence>
<feature type="region of interest" description="Disordered" evidence="1">
    <location>
        <begin position="460"/>
        <end position="490"/>
    </location>
</feature>
<dbReference type="Gene3D" id="1.10.510.10">
    <property type="entry name" value="Transferase(Phosphotransferase) domain 1"/>
    <property type="match status" value="1"/>
</dbReference>
<dbReference type="Proteomes" id="UP000199039">
    <property type="component" value="Unassembled WGS sequence"/>
</dbReference>
<proteinExistence type="predicted"/>
<feature type="compositionally biased region" description="Acidic residues" evidence="1">
    <location>
        <begin position="258"/>
        <end position="268"/>
    </location>
</feature>
<feature type="compositionally biased region" description="Low complexity" evidence="1">
    <location>
        <begin position="410"/>
        <end position="420"/>
    </location>
</feature>
<dbReference type="OrthoDB" id="9786339at2"/>
<dbReference type="CDD" id="cd13973">
    <property type="entry name" value="PK_MviN-like"/>
    <property type="match status" value="1"/>
</dbReference>
<sequence length="637" mass="64567">MDSLEPGMLVVARYRLEEPLATDLLGVQPWAATDQILDRPVRVSLIEGPDAGLTLDAARRAALISDTHLTRVLDVLHDTGRDFVVTEPYSGVSLADLVDRGPLSARAARAVIGDAAKALEAARRRGVHHGALRPAAIRIHRGTVRVTGLGIDGTLPHSRTPATGDVASRDDAVGLVALLHYALTGVLPLAGSAAAALDPRSLSPAHQGPDDVLAPPREVVPSVPKDLDTLCVVTLGPHDDGPHTPGELVKELEPWDEEDLPADDDEPADPAPVDEPASSTGVNRQSVRVFGSAAAPSAGATMPGTPPPAGPVRRQSTGRIPRVAATGSIPAAAGAAALGAGLSAAADDTVVAVASGTAAVGAASGSVASGGAALPPSVTPQAAGRPPQPPFGAFSSAGGPPVPPAPSTPRPAAAPGAPISTTERARRFRFNPTPVVLTLMLALLVVGGVVAKNTLFSGYTPAIVQPDGRPTADSTDGTTDPTDGATPTAEAPAAVVPVIASGAQISLPGNAPDDHPELAAKAVDGDAQTAWYSRTYKTPQFGGYTHGVGFLVTLEQAAPVSSIFLSTNNTGGNVEIRATDASDPTGGTLLASGPLQPEAAFSFAAPVETSTIVIWFTELPQVSSGENRANIFEINVS</sequence>
<evidence type="ECO:0000256" key="1">
    <source>
        <dbReference type="SAM" id="MobiDB-lite"/>
    </source>
</evidence>
<keyword evidence="3" id="KW-1185">Reference proteome</keyword>
<gene>
    <name evidence="2" type="ORF">SAMN05216410_0705</name>
</gene>
<dbReference type="STRING" id="1814289.SAMN05216410_0705"/>
<feature type="compositionally biased region" description="Pro residues" evidence="1">
    <location>
        <begin position="400"/>
        <end position="409"/>
    </location>
</feature>